<reference evidence="1 2" key="1">
    <citation type="submission" date="2011-05" db="EMBL/GenBank/DDBJ databases">
        <authorList>
            <person name="Muzny D."/>
            <person name="Qin X."/>
            <person name="Deng J."/>
            <person name="Jiang H."/>
            <person name="Liu Y."/>
            <person name="Qu J."/>
            <person name="Song X.-Z."/>
            <person name="Zhang L."/>
            <person name="Thornton R."/>
            <person name="Coyle M."/>
            <person name="Francisco L."/>
            <person name="Jackson L."/>
            <person name="Javaid M."/>
            <person name="Korchina V."/>
            <person name="Kovar C."/>
            <person name="Mata R."/>
            <person name="Mathew T."/>
            <person name="Ngo R."/>
            <person name="Nguyen L."/>
            <person name="Nguyen N."/>
            <person name="Okwuonu G."/>
            <person name="Ongeri F."/>
            <person name="Pham C."/>
            <person name="Simmons D."/>
            <person name="Wilczek-Boney K."/>
            <person name="Hale W."/>
            <person name="Jakkamsetti A."/>
            <person name="Pham P."/>
            <person name="Ruth R."/>
            <person name="San Lucas F."/>
            <person name="Warren J."/>
            <person name="Zhang J."/>
            <person name="Zhao Z."/>
            <person name="Zhou C."/>
            <person name="Zhu D."/>
            <person name="Lee S."/>
            <person name="Bess C."/>
            <person name="Blankenburg K."/>
            <person name="Forbes L."/>
            <person name="Fu Q."/>
            <person name="Gubbala S."/>
            <person name="Hirani K."/>
            <person name="Jayaseelan J.C."/>
            <person name="Lara F."/>
            <person name="Munidasa M."/>
            <person name="Palculict T."/>
            <person name="Patil S."/>
            <person name="Pu L.-L."/>
            <person name="Saada N."/>
            <person name="Tang L."/>
            <person name="Weissenberger G."/>
            <person name="Zhu Y."/>
            <person name="Hemphill L."/>
            <person name="Shang Y."/>
            <person name="Youmans B."/>
            <person name="Ayvaz T."/>
            <person name="Ross M."/>
            <person name="Santibanez J."/>
            <person name="Aqrawi P."/>
            <person name="Gross S."/>
            <person name="Joshi V."/>
            <person name="Fowler G."/>
            <person name="Nazareth L."/>
            <person name="Reid J."/>
            <person name="Worley K."/>
            <person name="Petrosino J."/>
            <person name="Highlander S."/>
            <person name="Gibbs R."/>
        </authorList>
    </citation>
    <scope>NUCLEOTIDE SEQUENCE [LARGE SCALE GENOMIC DNA]</scope>
    <source>
        <strain evidence="1 2">ATCC 33926</strain>
    </source>
</reference>
<sequence length="42" mass="4640">MSAHGLVFQTGFQAALRPCSLSLIPIWFSVWQIVGFTTQPTC</sequence>
<evidence type="ECO:0000313" key="1">
    <source>
        <dbReference type="EMBL" id="EGQ78349.1"/>
    </source>
</evidence>
<name>A0AA36XLQ4_9NEIS</name>
<dbReference type="Proteomes" id="UP000004982">
    <property type="component" value="Unassembled WGS sequence"/>
</dbReference>
<keyword evidence="1" id="KW-0456">Lyase</keyword>
<accession>A0AA36XLQ4</accession>
<evidence type="ECO:0000313" key="2">
    <source>
        <dbReference type="Proteomes" id="UP000004982"/>
    </source>
</evidence>
<protein>
    <submittedName>
        <fullName evidence="1">Holocytochrome c synthase</fullName>
        <ecNumber evidence="1">4.4.1.17</ecNumber>
    </submittedName>
</protein>
<dbReference type="EC" id="4.4.1.17" evidence="1"/>
<comment type="caution">
    <text evidence="1">The sequence shown here is derived from an EMBL/GenBank/DDBJ whole genome shotgun (WGS) entry which is preliminary data.</text>
</comment>
<dbReference type="GO" id="GO:0004408">
    <property type="term" value="F:holocytochrome-c synthase activity"/>
    <property type="evidence" value="ECO:0007669"/>
    <property type="project" value="UniProtKB-EC"/>
</dbReference>
<organism evidence="1 2">
    <name type="scientific">Neisseria macacae ATCC 33926</name>
    <dbReference type="NCBI Taxonomy" id="997348"/>
    <lineage>
        <taxon>Bacteria</taxon>
        <taxon>Pseudomonadati</taxon>
        <taxon>Pseudomonadota</taxon>
        <taxon>Betaproteobacteria</taxon>
        <taxon>Neisseriales</taxon>
        <taxon>Neisseriaceae</taxon>
        <taxon>Neisseria</taxon>
    </lineage>
</organism>
<gene>
    <name evidence="1" type="primary">ccdA</name>
    <name evidence="1" type="ORF">HMPREF9418_0233</name>
</gene>
<dbReference type="AlphaFoldDB" id="A0AA36XLQ4"/>
<dbReference type="EMBL" id="AFQE01000015">
    <property type="protein sequence ID" value="EGQ78349.1"/>
    <property type="molecule type" value="Genomic_DNA"/>
</dbReference>
<proteinExistence type="predicted"/>